<dbReference type="EMBL" id="DS115045">
    <property type="protein sequence ID" value="EAX85170.1"/>
    <property type="molecule type" value="Genomic_DNA"/>
</dbReference>
<dbReference type="VEuPathDB" id="TrichDB:TVAGG3_0773150"/>
<accession>A2GCE9</accession>
<dbReference type="AlphaFoldDB" id="A2GCE9"/>
<name>A2GCE9_TRIV3</name>
<sequence>MNRIEEAMEICFYSEDDALASKAFLLFSKLDIGIINPTTFNYALLSKATNIFIKSPAPDKVISRLSSLILYSIRNFPNDCLETCGIIIQLLQYIYVGGCAEMFQSICDFNSPCTQIQSFLVEASLSECVNKSLQTASNKESICQLIRLIRMSSGNNVLAPSFKIPEICLSVITYIHEEDQYMQAQIWRCLTGLISETTYSTLSFVLEQAFDIVEQMQQKLNMSNIFTFDFVGKYIKFDTSVAPIYNDKRIFDFSIVLMEKYQDCTNLIVSICRLLKNALDIPELHPIVIRSIVPYMIFVTQTEKRNATIALSYSFLSDLVTKAQTQRVLKKELEAIPDFKVFCDKYLFPYNELLYAKYGGGFSRVNRRKSSSLFVD</sequence>
<dbReference type="Proteomes" id="UP000001542">
    <property type="component" value="Unassembled WGS sequence"/>
</dbReference>
<dbReference type="KEGG" id="tva:4742808"/>
<keyword evidence="2" id="KW-1185">Reference proteome</keyword>
<organism evidence="1 2">
    <name type="scientific">Trichomonas vaginalis (strain ATCC PRA-98 / G3)</name>
    <dbReference type="NCBI Taxonomy" id="412133"/>
    <lineage>
        <taxon>Eukaryota</taxon>
        <taxon>Metamonada</taxon>
        <taxon>Parabasalia</taxon>
        <taxon>Trichomonadida</taxon>
        <taxon>Trichomonadidae</taxon>
        <taxon>Trichomonas</taxon>
    </lineage>
</organism>
<reference evidence="1" key="1">
    <citation type="submission" date="2006-10" db="EMBL/GenBank/DDBJ databases">
        <authorList>
            <person name="Amadeo P."/>
            <person name="Zhao Q."/>
            <person name="Wortman J."/>
            <person name="Fraser-Liggett C."/>
            <person name="Carlton J."/>
        </authorList>
    </citation>
    <scope>NUCLEOTIDE SEQUENCE</scope>
    <source>
        <strain evidence="1">G3</strain>
    </source>
</reference>
<reference evidence="1" key="2">
    <citation type="journal article" date="2007" name="Science">
        <title>Draft genome sequence of the sexually transmitted pathogen Trichomonas vaginalis.</title>
        <authorList>
            <person name="Carlton J.M."/>
            <person name="Hirt R.P."/>
            <person name="Silva J.C."/>
            <person name="Delcher A.L."/>
            <person name="Schatz M."/>
            <person name="Zhao Q."/>
            <person name="Wortman J.R."/>
            <person name="Bidwell S.L."/>
            <person name="Alsmark U.C.M."/>
            <person name="Besteiro S."/>
            <person name="Sicheritz-Ponten T."/>
            <person name="Noel C.J."/>
            <person name="Dacks J.B."/>
            <person name="Foster P.G."/>
            <person name="Simillion C."/>
            <person name="Van de Peer Y."/>
            <person name="Miranda-Saavedra D."/>
            <person name="Barton G.J."/>
            <person name="Westrop G.D."/>
            <person name="Mueller S."/>
            <person name="Dessi D."/>
            <person name="Fiori P.L."/>
            <person name="Ren Q."/>
            <person name="Paulsen I."/>
            <person name="Zhang H."/>
            <person name="Bastida-Corcuera F.D."/>
            <person name="Simoes-Barbosa A."/>
            <person name="Brown M.T."/>
            <person name="Hayes R.D."/>
            <person name="Mukherjee M."/>
            <person name="Okumura C.Y."/>
            <person name="Schneider R."/>
            <person name="Smith A.J."/>
            <person name="Vanacova S."/>
            <person name="Villalvazo M."/>
            <person name="Haas B.J."/>
            <person name="Pertea M."/>
            <person name="Feldblyum T.V."/>
            <person name="Utterback T.R."/>
            <person name="Shu C.L."/>
            <person name="Osoegawa K."/>
            <person name="de Jong P.J."/>
            <person name="Hrdy I."/>
            <person name="Horvathova L."/>
            <person name="Zubacova Z."/>
            <person name="Dolezal P."/>
            <person name="Malik S.B."/>
            <person name="Logsdon J.M. Jr."/>
            <person name="Henze K."/>
            <person name="Gupta A."/>
            <person name="Wang C.C."/>
            <person name="Dunne R.L."/>
            <person name="Upcroft J.A."/>
            <person name="Upcroft P."/>
            <person name="White O."/>
            <person name="Salzberg S.L."/>
            <person name="Tang P."/>
            <person name="Chiu C.-H."/>
            <person name="Lee Y.-S."/>
            <person name="Embley T.M."/>
            <person name="Coombs G.H."/>
            <person name="Mottram J.C."/>
            <person name="Tachezy J."/>
            <person name="Fraser-Liggett C.M."/>
            <person name="Johnson P.J."/>
        </authorList>
    </citation>
    <scope>NUCLEOTIDE SEQUENCE [LARGE SCALE GENOMIC DNA]</scope>
    <source>
        <strain evidence="1">G3</strain>
    </source>
</reference>
<protein>
    <submittedName>
        <fullName evidence="1">Uncharacterized protein</fullName>
    </submittedName>
</protein>
<dbReference type="RefSeq" id="XP_001298100.1">
    <property type="nucleotide sequence ID" value="XM_001298099.1"/>
</dbReference>
<dbReference type="SMR" id="A2GCE9"/>
<gene>
    <name evidence="1" type="ORF">TVAG_181660</name>
</gene>
<evidence type="ECO:0000313" key="2">
    <source>
        <dbReference type="Proteomes" id="UP000001542"/>
    </source>
</evidence>
<evidence type="ECO:0000313" key="1">
    <source>
        <dbReference type="EMBL" id="EAX85170.1"/>
    </source>
</evidence>
<proteinExistence type="predicted"/>
<dbReference type="InParanoid" id="A2GCE9"/>
<dbReference type="VEuPathDB" id="TrichDB:TVAG_181660"/>